<keyword evidence="9" id="KW-1185">Reference proteome</keyword>
<evidence type="ECO:0000256" key="1">
    <source>
        <dbReference type="ARBA" id="ARBA00004651"/>
    </source>
</evidence>
<evidence type="ECO:0000313" key="8">
    <source>
        <dbReference type="EMBL" id="RLP82130.1"/>
    </source>
</evidence>
<dbReference type="Proteomes" id="UP000269438">
    <property type="component" value="Unassembled WGS sequence"/>
</dbReference>
<dbReference type="OrthoDB" id="4332123at2"/>
<keyword evidence="2" id="KW-1003">Cell membrane</keyword>
<dbReference type="SUPFAM" id="SSF103473">
    <property type="entry name" value="MFS general substrate transporter"/>
    <property type="match status" value="1"/>
</dbReference>
<evidence type="ECO:0000256" key="6">
    <source>
        <dbReference type="SAM" id="Phobius"/>
    </source>
</evidence>
<dbReference type="Gene3D" id="1.20.1250.20">
    <property type="entry name" value="MFS general substrate transporter like domains"/>
    <property type="match status" value="2"/>
</dbReference>
<comment type="subcellular location">
    <subcellularLocation>
        <location evidence="1">Cell membrane</location>
        <topology evidence="1">Multi-pass membrane protein</topology>
    </subcellularLocation>
</comment>
<evidence type="ECO:0000256" key="4">
    <source>
        <dbReference type="ARBA" id="ARBA00022989"/>
    </source>
</evidence>
<dbReference type="Pfam" id="PF07690">
    <property type="entry name" value="MFS_1"/>
    <property type="match status" value="1"/>
</dbReference>
<dbReference type="InterPro" id="IPR036259">
    <property type="entry name" value="MFS_trans_sf"/>
</dbReference>
<feature type="transmembrane region" description="Helical" evidence="6">
    <location>
        <begin position="217"/>
        <end position="238"/>
    </location>
</feature>
<dbReference type="InterPro" id="IPR020846">
    <property type="entry name" value="MFS_dom"/>
</dbReference>
<dbReference type="RefSeq" id="WP_121688678.1">
    <property type="nucleotide sequence ID" value="NZ_RCUY01000009.1"/>
</dbReference>
<dbReference type="GO" id="GO:0022857">
    <property type="term" value="F:transmembrane transporter activity"/>
    <property type="evidence" value="ECO:0007669"/>
    <property type="project" value="InterPro"/>
</dbReference>
<dbReference type="InterPro" id="IPR050189">
    <property type="entry name" value="MFS_Efflux_Transporters"/>
</dbReference>
<evidence type="ECO:0000259" key="7">
    <source>
        <dbReference type="PROSITE" id="PS50850"/>
    </source>
</evidence>
<feature type="transmembrane region" description="Helical" evidence="6">
    <location>
        <begin position="386"/>
        <end position="405"/>
    </location>
</feature>
<dbReference type="InterPro" id="IPR011701">
    <property type="entry name" value="MFS"/>
</dbReference>
<dbReference type="PANTHER" id="PTHR43124:SF3">
    <property type="entry name" value="CHLORAMPHENICOL EFFLUX PUMP RV0191"/>
    <property type="match status" value="1"/>
</dbReference>
<organism evidence="8 9">
    <name type="scientific">Mycetocola lacteus</name>
    <dbReference type="NCBI Taxonomy" id="76637"/>
    <lineage>
        <taxon>Bacteria</taxon>
        <taxon>Bacillati</taxon>
        <taxon>Actinomycetota</taxon>
        <taxon>Actinomycetes</taxon>
        <taxon>Micrococcales</taxon>
        <taxon>Microbacteriaceae</taxon>
        <taxon>Mycetocola</taxon>
    </lineage>
</organism>
<gene>
    <name evidence="8" type="ORF">D9V34_09945</name>
</gene>
<dbReference type="AlphaFoldDB" id="A0A3L7ARC8"/>
<comment type="caution">
    <text evidence="8">The sequence shown here is derived from an EMBL/GenBank/DDBJ whole genome shotgun (WGS) entry which is preliminary data.</text>
</comment>
<feature type="transmembrane region" description="Helical" evidence="6">
    <location>
        <begin position="344"/>
        <end position="366"/>
    </location>
</feature>
<dbReference type="EMBL" id="RCUY01000009">
    <property type="protein sequence ID" value="RLP82130.1"/>
    <property type="molecule type" value="Genomic_DNA"/>
</dbReference>
<evidence type="ECO:0000256" key="2">
    <source>
        <dbReference type="ARBA" id="ARBA00022475"/>
    </source>
</evidence>
<dbReference type="PROSITE" id="PS50850">
    <property type="entry name" value="MFS"/>
    <property type="match status" value="1"/>
</dbReference>
<proteinExistence type="predicted"/>
<feature type="transmembrane region" description="Helical" evidence="6">
    <location>
        <begin position="161"/>
        <end position="183"/>
    </location>
</feature>
<keyword evidence="5 6" id="KW-0472">Membrane</keyword>
<feature type="transmembrane region" description="Helical" evidence="6">
    <location>
        <begin position="250"/>
        <end position="272"/>
    </location>
</feature>
<name>A0A3L7ARC8_9MICO</name>
<evidence type="ECO:0000256" key="3">
    <source>
        <dbReference type="ARBA" id="ARBA00022692"/>
    </source>
</evidence>
<dbReference type="PANTHER" id="PTHR43124">
    <property type="entry name" value="PURINE EFFLUX PUMP PBUE"/>
    <property type="match status" value="1"/>
</dbReference>
<feature type="transmembrane region" description="Helical" evidence="6">
    <location>
        <begin position="74"/>
        <end position="92"/>
    </location>
</feature>
<feature type="transmembrane region" description="Helical" evidence="6">
    <location>
        <begin position="133"/>
        <end position="155"/>
    </location>
</feature>
<feature type="transmembrane region" description="Helical" evidence="6">
    <location>
        <begin position="44"/>
        <end position="67"/>
    </location>
</feature>
<evidence type="ECO:0000256" key="5">
    <source>
        <dbReference type="ARBA" id="ARBA00023136"/>
    </source>
</evidence>
<evidence type="ECO:0000313" key="9">
    <source>
        <dbReference type="Proteomes" id="UP000269438"/>
    </source>
</evidence>
<keyword evidence="4 6" id="KW-1133">Transmembrane helix</keyword>
<feature type="transmembrane region" description="Helical" evidence="6">
    <location>
        <begin position="98"/>
        <end position="121"/>
    </location>
</feature>
<feature type="domain" description="Major facilitator superfamily (MFS) profile" evidence="7">
    <location>
        <begin position="9"/>
        <end position="410"/>
    </location>
</feature>
<sequence length="445" mass="47417">MNTRTSWIVFWIGALAYMVAVLQRATMGVAGVAAVERFDASAAAFSTLAVMQLVIYAAMQVPVGVLIDRLGPRVLILFGLGLLAVGQVILAIADQLGIAVLGRILVGAGDAAIFVSVLRLISSWFTGKWVPQLSQWIGNIGQLGQVLSALPFAWVLHKFGWSPAFLSAAALCVLALVLVLATVRDRPRDAPVPPPVGTWGQSVRELGMALRRPGTQLGFWSHFTTQSPGTVFSLLWGIPFMVYGLGFTEGFAAAMLLVVVASGIAIGPILGLLSARYPYRRSNIVLGLVFAIAVAWAAVLLWPGTPPLWLVIILLVAMGAGGPGSLIGFDFARTYNPSRVLGSANGLVNVGGFSASFVIMFLMGVILDLVGGHGGPPAEVYSLHSFRFAMIVQFVVIAFGVVMLFRARRRTRSILSEDGIEVGPVWVAMIARLRRKDGRDGHDAS</sequence>
<keyword evidence="3 6" id="KW-0812">Transmembrane</keyword>
<feature type="transmembrane region" description="Helical" evidence="6">
    <location>
        <begin position="284"/>
        <end position="302"/>
    </location>
</feature>
<accession>A0A3L7ARC8</accession>
<dbReference type="GO" id="GO:0005886">
    <property type="term" value="C:plasma membrane"/>
    <property type="evidence" value="ECO:0007669"/>
    <property type="project" value="UniProtKB-SubCell"/>
</dbReference>
<feature type="transmembrane region" description="Helical" evidence="6">
    <location>
        <begin position="308"/>
        <end position="332"/>
    </location>
</feature>
<protein>
    <submittedName>
        <fullName evidence="8">MFS transporter</fullName>
    </submittedName>
</protein>
<dbReference type="CDD" id="cd06174">
    <property type="entry name" value="MFS"/>
    <property type="match status" value="1"/>
</dbReference>
<reference evidence="8 9" key="1">
    <citation type="submission" date="2018-10" db="EMBL/GenBank/DDBJ databases">
        <authorList>
            <person name="Li J."/>
        </authorList>
    </citation>
    <scope>NUCLEOTIDE SEQUENCE [LARGE SCALE GENOMIC DNA]</scope>
    <source>
        <strain evidence="8 9">JCM 11654</strain>
    </source>
</reference>